<dbReference type="InterPro" id="IPR037066">
    <property type="entry name" value="Plug_dom_sf"/>
</dbReference>
<evidence type="ECO:0000256" key="4">
    <source>
        <dbReference type="ARBA" id="ARBA00022692"/>
    </source>
</evidence>
<evidence type="ECO:0000313" key="14">
    <source>
        <dbReference type="EMBL" id="MFD2033906.1"/>
    </source>
</evidence>
<evidence type="ECO:0000256" key="1">
    <source>
        <dbReference type="ARBA" id="ARBA00004571"/>
    </source>
</evidence>
<dbReference type="RefSeq" id="WP_376883643.1">
    <property type="nucleotide sequence ID" value="NZ_JBHUHR010000012.1"/>
</dbReference>
<feature type="domain" description="TonB-dependent receptor-like beta-barrel" evidence="12">
    <location>
        <begin position="273"/>
        <end position="744"/>
    </location>
</feature>
<evidence type="ECO:0000313" key="15">
    <source>
        <dbReference type="Proteomes" id="UP001597361"/>
    </source>
</evidence>
<evidence type="ECO:0000256" key="5">
    <source>
        <dbReference type="ARBA" id="ARBA00022729"/>
    </source>
</evidence>
<evidence type="ECO:0000256" key="2">
    <source>
        <dbReference type="ARBA" id="ARBA00022448"/>
    </source>
</evidence>
<evidence type="ECO:0000259" key="12">
    <source>
        <dbReference type="Pfam" id="PF00593"/>
    </source>
</evidence>
<dbReference type="Gene3D" id="2.40.170.20">
    <property type="entry name" value="TonB-dependent receptor, beta-barrel domain"/>
    <property type="match status" value="1"/>
</dbReference>
<keyword evidence="5" id="KW-0732">Signal</keyword>
<keyword evidence="3 10" id="KW-1134">Transmembrane beta strand</keyword>
<comment type="caution">
    <text evidence="14">The sequence shown here is derived from an EMBL/GenBank/DDBJ whole genome shotgun (WGS) entry which is preliminary data.</text>
</comment>
<dbReference type="InterPro" id="IPR012910">
    <property type="entry name" value="Plug_dom"/>
</dbReference>
<dbReference type="InterPro" id="IPR039426">
    <property type="entry name" value="TonB-dep_rcpt-like"/>
</dbReference>
<keyword evidence="15" id="KW-1185">Reference proteome</keyword>
<comment type="subcellular location">
    <subcellularLocation>
        <location evidence="1 10">Cell outer membrane</location>
        <topology evidence="1 10">Multi-pass membrane protein</topology>
    </subcellularLocation>
</comment>
<accession>A0ABW4VII4</accession>
<dbReference type="Proteomes" id="UP001597361">
    <property type="component" value="Unassembled WGS sequence"/>
</dbReference>
<dbReference type="PROSITE" id="PS52016">
    <property type="entry name" value="TONB_DEPENDENT_REC_3"/>
    <property type="match status" value="1"/>
</dbReference>
<evidence type="ECO:0000256" key="3">
    <source>
        <dbReference type="ARBA" id="ARBA00022452"/>
    </source>
</evidence>
<dbReference type="PANTHER" id="PTHR30069">
    <property type="entry name" value="TONB-DEPENDENT OUTER MEMBRANE RECEPTOR"/>
    <property type="match status" value="1"/>
</dbReference>
<evidence type="ECO:0000259" key="13">
    <source>
        <dbReference type="Pfam" id="PF07715"/>
    </source>
</evidence>
<dbReference type="SUPFAM" id="SSF56935">
    <property type="entry name" value="Porins"/>
    <property type="match status" value="1"/>
</dbReference>
<sequence>MFRIDLNKAKFVCLILIVMICAVNAISANIIHKVRIVDLNNDPINHALVRVDNEKIIPVDIEGYFIITNEISNDSKIEILAMGYNSLITKIADLLDAERVTLNEKMGHLGEVVVSATRTDRSVEDLPMPVQVISQKQIKETGGMRLSEVLREQTGLQVVSNHGAGLQMQGLSSDYILILLDGEPLIGRTAGTFDLDRISVSNIEKIEVLRGPSSSIYGSEAMAGVINIITKNTGEKFLGNLETRYRSFNTLDISAEAGINQNNWNVYAYFNHFNTDGYDLRPEIIGQTQAPYQANTAQFKVGKKIDKRWEAKVFSRFYTEDSHNIMESMRQGNLALIDMAGERQDFNINPTLNFKPNDRWSFTLRSMTSRFETLSTSHYQEDRELLDRQDFTQFYHRTELQMDHQLNDKQLMTLGGGHLMETVEATRYDGVNRFDAAYLFLQHQWNPSEKWSVVTGMRGDIHSQYGERLSPKVSGMYKISKKISWQASVGAGFKAPDFRQLLLNFNNASAGYYVFGANLAQEGIARLQEQGLVQQILIDPSLFGELKAEHSWAFNTGFRWKLSDDLLVQSNFFRNHITNLIETAAVARLTSGQNAFSYLNVASVLTQGAEIDLTYRLGYQLQFSLGYMYLDTRDMYVLERIDNGEIFKRDSQNRTVRVTRQDYGGLFNRSRHSGNLKINYQHKPSEINLSTRLIYRGPFGFGDTNGNLILDDPSEYTKAIYSLNITLNKQFSNGLTLEVGGINVTNLQNVNDPTNPGRIIFAGFRLPIHEITKSK</sequence>
<evidence type="ECO:0000256" key="9">
    <source>
        <dbReference type="ARBA" id="ARBA00023237"/>
    </source>
</evidence>
<keyword evidence="6 11" id="KW-0798">TonB box</keyword>
<dbReference type="PANTHER" id="PTHR30069:SF29">
    <property type="entry name" value="HEMOGLOBIN AND HEMOGLOBIN-HAPTOGLOBIN-BINDING PROTEIN 1-RELATED"/>
    <property type="match status" value="1"/>
</dbReference>
<keyword evidence="8 14" id="KW-0675">Receptor</keyword>
<gene>
    <name evidence="14" type="ORF">ACFSKL_03835</name>
</gene>
<comment type="similarity">
    <text evidence="10 11">Belongs to the TonB-dependent receptor family.</text>
</comment>
<dbReference type="Pfam" id="PF00593">
    <property type="entry name" value="TonB_dep_Rec_b-barrel"/>
    <property type="match status" value="1"/>
</dbReference>
<dbReference type="EMBL" id="JBHUHR010000012">
    <property type="protein sequence ID" value="MFD2033906.1"/>
    <property type="molecule type" value="Genomic_DNA"/>
</dbReference>
<evidence type="ECO:0000256" key="8">
    <source>
        <dbReference type="ARBA" id="ARBA00023170"/>
    </source>
</evidence>
<reference evidence="15" key="1">
    <citation type="journal article" date="2019" name="Int. J. Syst. Evol. Microbiol.">
        <title>The Global Catalogue of Microorganisms (GCM) 10K type strain sequencing project: providing services to taxonomists for standard genome sequencing and annotation.</title>
        <authorList>
            <consortium name="The Broad Institute Genomics Platform"/>
            <consortium name="The Broad Institute Genome Sequencing Center for Infectious Disease"/>
            <person name="Wu L."/>
            <person name="Ma J."/>
        </authorList>
    </citation>
    <scope>NUCLEOTIDE SEQUENCE [LARGE SCALE GENOMIC DNA]</scope>
    <source>
        <strain evidence="15">CGMCC 1.15180</strain>
    </source>
</reference>
<evidence type="ECO:0000256" key="7">
    <source>
        <dbReference type="ARBA" id="ARBA00023136"/>
    </source>
</evidence>
<dbReference type="Pfam" id="PF07715">
    <property type="entry name" value="Plug"/>
    <property type="match status" value="1"/>
</dbReference>
<name>A0ABW4VII4_9BACT</name>
<evidence type="ECO:0000256" key="6">
    <source>
        <dbReference type="ARBA" id="ARBA00023077"/>
    </source>
</evidence>
<organism evidence="14 15">
    <name type="scientific">Belliella marina</name>
    <dbReference type="NCBI Taxonomy" id="1644146"/>
    <lineage>
        <taxon>Bacteria</taxon>
        <taxon>Pseudomonadati</taxon>
        <taxon>Bacteroidota</taxon>
        <taxon>Cytophagia</taxon>
        <taxon>Cytophagales</taxon>
        <taxon>Cyclobacteriaceae</taxon>
        <taxon>Belliella</taxon>
    </lineage>
</organism>
<dbReference type="InterPro" id="IPR036942">
    <property type="entry name" value="Beta-barrel_TonB_sf"/>
</dbReference>
<keyword evidence="7 10" id="KW-0472">Membrane</keyword>
<protein>
    <submittedName>
        <fullName evidence="14">TonB-dependent receptor plug domain-containing protein</fullName>
    </submittedName>
</protein>
<dbReference type="Gene3D" id="2.170.130.10">
    <property type="entry name" value="TonB-dependent receptor, plug domain"/>
    <property type="match status" value="1"/>
</dbReference>
<dbReference type="InterPro" id="IPR000531">
    <property type="entry name" value="Beta-barrel_TonB"/>
</dbReference>
<dbReference type="CDD" id="cd01347">
    <property type="entry name" value="ligand_gated_channel"/>
    <property type="match status" value="1"/>
</dbReference>
<keyword evidence="4 10" id="KW-0812">Transmembrane</keyword>
<proteinExistence type="inferred from homology"/>
<evidence type="ECO:0000256" key="11">
    <source>
        <dbReference type="RuleBase" id="RU003357"/>
    </source>
</evidence>
<evidence type="ECO:0000256" key="10">
    <source>
        <dbReference type="PROSITE-ProRule" id="PRU01360"/>
    </source>
</evidence>
<keyword evidence="2 10" id="KW-0813">Transport</keyword>
<feature type="domain" description="TonB-dependent receptor plug" evidence="13">
    <location>
        <begin position="123"/>
        <end position="225"/>
    </location>
</feature>
<keyword evidence="9 10" id="KW-0998">Cell outer membrane</keyword>